<feature type="region of interest" description="Disordered" evidence="8">
    <location>
        <begin position="521"/>
        <end position="810"/>
    </location>
</feature>
<dbReference type="EMBL" id="BMAR01000036">
    <property type="protein sequence ID" value="GFR50317.1"/>
    <property type="molecule type" value="Genomic_DNA"/>
</dbReference>
<feature type="compositionally biased region" description="Low complexity" evidence="8">
    <location>
        <begin position="781"/>
        <end position="806"/>
    </location>
</feature>
<feature type="region of interest" description="Disordered" evidence="8">
    <location>
        <begin position="471"/>
        <end position="494"/>
    </location>
</feature>
<feature type="compositionally biased region" description="Low complexity" evidence="8">
    <location>
        <begin position="544"/>
        <end position="559"/>
    </location>
</feature>
<dbReference type="PANTHER" id="PTHR11952:SF9">
    <property type="entry name" value="UDP-SUGAR PYROPHOSPHORYLASE"/>
    <property type="match status" value="1"/>
</dbReference>
<feature type="compositionally biased region" description="Acidic residues" evidence="8">
    <location>
        <begin position="695"/>
        <end position="706"/>
    </location>
</feature>
<feature type="compositionally biased region" description="Basic and acidic residues" evidence="8">
    <location>
        <begin position="721"/>
        <end position="731"/>
    </location>
</feature>
<evidence type="ECO:0000313" key="9">
    <source>
        <dbReference type="EMBL" id="GFR50317.1"/>
    </source>
</evidence>
<feature type="compositionally biased region" description="Basic and acidic residues" evidence="8">
    <location>
        <begin position="475"/>
        <end position="494"/>
    </location>
</feature>
<dbReference type="Proteomes" id="UP001054857">
    <property type="component" value="Unassembled WGS sequence"/>
</dbReference>
<evidence type="ECO:0000256" key="2">
    <source>
        <dbReference type="ARBA" id="ARBA00001946"/>
    </source>
</evidence>
<comment type="catalytic activity">
    <reaction evidence="7">
        <text>a monosaccharide 1-phosphate + UTP + H(+) = a UDP-monosaccharide + diphosphate</text>
        <dbReference type="Rhea" id="RHEA:13205"/>
        <dbReference type="ChEBI" id="CHEBI:15378"/>
        <dbReference type="ChEBI" id="CHEBI:33019"/>
        <dbReference type="ChEBI" id="CHEBI:46398"/>
        <dbReference type="ChEBI" id="CHEBI:140358"/>
        <dbReference type="ChEBI" id="CHEBI:140359"/>
        <dbReference type="EC" id="2.7.7.64"/>
    </reaction>
</comment>
<dbReference type="PANTHER" id="PTHR11952">
    <property type="entry name" value="UDP- GLUCOSE PYROPHOSPHORYLASE"/>
    <property type="match status" value="1"/>
</dbReference>
<evidence type="ECO:0000256" key="6">
    <source>
        <dbReference type="ARBA" id="ARBA00039080"/>
    </source>
</evidence>
<dbReference type="FunFam" id="2.160.10.30:FF:000001">
    <property type="entry name" value="UDP-sugar pyrophosphorylase"/>
    <property type="match status" value="1"/>
</dbReference>
<dbReference type="InterPro" id="IPR039741">
    <property type="entry name" value="UDP-sugar_pyrophosphorylase"/>
</dbReference>
<dbReference type="InterPro" id="IPR029044">
    <property type="entry name" value="Nucleotide-diphossugar_trans"/>
</dbReference>
<reference evidence="9 10" key="1">
    <citation type="journal article" date="2021" name="Sci. Rep.">
        <title>Genome sequencing of the multicellular alga Astrephomene provides insights into convergent evolution of germ-soma differentiation.</title>
        <authorList>
            <person name="Yamashita S."/>
            <person name="Yamamoto K."/>
            <person name="Matsuzaki R."/>
            <person name="Suzuki S."/>
            <person name="Yamaguchi H."/>
            <person name="Hirooka S."/>
            <person name="Minakuchi Y."/>
            <person name="Miyagishima S."/>
            <person name="Kawachi M."/>
            <person name="Toyoda A."/>
            <person name="Nozaki H."/>
        </authorList>
    </citation>
    <scope>NUCLEOTIDE SEQUENCE [LARGE SCALE GENOMIC DNA]</scope>
    <source>
        <strain evidence="9 10">NIES-4017</strain>
    </source>
</reference>
<feature type="compositionally biased region" description="Low complexity" evidence="8">
    <location>
        <begin position="847"/>
        <end position="856"/>
    </location>
</feature>
<evidence type="ECO:0000256" key="5">
    <source>
        <dbReference type="ARBA" id="ARBA00038047"/>
    </source>
</evidence>
<evidence type="ECO:0000256" key="8">
    <source>
        <dbReference type="SAM" id="MobiDB-lite"/>
    </source>
</evidence>
<feature type="non-terminal residue" evidence="9">
    <location>
        <position position="1"/>
    </location>
</feature>
<keyword evidence="3" id="KW-0808">Transferase</keyword>
<protein>
    <recommendedName>
        <fullName evidence="6">UTP-monosaccharide-1-phosphate uridylyltransferase</fullName>
        <ecNumber evidence="6">2.7.7.64</ecNumber>
    </recommendedName>
</protein>
<evidence type="ECO:0000256" key="4">
    <source>
        <dbReference type="ARBA" id="ARBA00022695"/>
    </source>
</evidence>
<evidence type="ECO:0000313" key="10">
    <source>
        <dbReference type="Proteomes" id="UP001054857"/>
    </source>
</evidence>
<dbReference type="InterPro" id="IPR002618">
    <property type="entry name" value="UDPGP_fam"/>
</dbReference>
<dbReference type="AlphaFoldDB" id="A0AAD3HRM6"/>
<organism evidence="9 10">
    <name type="scientific">Astrephomene gubernaculifera</name>
    <dbReference type="NCBI Taxonomy" id="47775"/>
    <lineage>
        <taxon>Eukaryota</taxon>
        <taxon>Viridiplantae</taxon>
        <taxon>Chlorophyta</taxon>
        <taxon>core chlorophytes</taxon>
        <taxon>Chlorophyceae</taxon>
        <taxon>CS clade</taxon>
        <taxon>Chlamydomonadales</taxon>
        <taxon>Astrephomenaceae</taxon>
        <taxon>Astrephomene</taxon>
    </lineage>
</organism>
<dbReference type="GO" id="GO:0006048">
    <property type="term" value="P:UDP-N-acetylglucosamine biosynthetic process"/>
    <property type="evidence" value="ECO:0007669"/>
    <property type="project" value="TreeGrafter"/>
</dbReference>
<feature type="compositionally biased region" description="Low complexity" evidence="8">
    <location>
        <begin position="865"/>
        <end position="876"/>
    </location>
</feature>
<dbReference type="Pfam" id="PF01704">
    <property type="entry name" value="UDPGP"/>
    <property type="match status" value="1"/>
</dbReference>
<dbReference type="SUPFAM" id="SSF53448">
    <property type="entry name" value="Nucleotide-diphospho-sugar transferases"/>
    <property type="match status" value="1"/>
</dbReference>
<accession>A0AAD3HRM6</accession>
<feature type="compositionally biased region" description="Low complexity" evidence="8">
    <location>
        <begin position="761"/>
        <end position="771"/>
    </location>
</feature>
<comment type="cofactor">
    <cofactor evidence="1">
        <name>Mn(2+)</name>
        <dbReference type="ChEBI" id="CHEBI:29035"/>
    </cofactor>
</comment>
<feature type="compositionally biased region" description="Low complexity" evidence="8">
    <location>
        <begin position="579"/>
        <end position="593"/>
    </location>
</feature>
<sequence length="876" mass="93050">ESVSSAPFLRLYISTILALQQRAGAGVRLPLAIMTSDDTHARTEELLRKNNWFGMEEEQITLLKQEKVACLSDSSAHLALEPGSRWSLQTKPHGHGDVHMLLAQSGLAARWLQQGLQWVCFFQDTNALVFRGLLPALGVSARHQYDMNSLAVPRKAREAIGAIARLTKQGQEGQQEGPSSLTINVEYNQLDPLLRATGDGQGDVNDETGFSPYPGNINQLVLSLSSYVPQLAATGGVISEFVNPKYKDASKTEFKSSTRLECMMQDYPKALPPTANVGFTTINQVWSSYSPVKNSPAEAAAKFREGNPTHSATTGELDLYKCHCLALQAECGAQLPAAPLPCATFNGITSELYPAVVLTPAFAPTLGELKSKISPGCLRLAAGSTLLLDGPDIRITGPLEVAGALLVRAVPGARVELRGPLRVANAGWQWVPLQEGEQAREEERIRGFRVVRHEAMELVFDTPGEYVVPEQEMQQQHEEVQQQEEEVKQQEEEVKQQEEEVKQQEEEVKQQEVQEVVQQQQEQQQEAAAAVEVQQQEEPEQEVQQEPAEQPAPQQQQQAEQEEPEPPQGQPVQQEEEAATAAVQEEAAAVTATSGSTEPPQEAADSTAAEGAQEQQPEEEEVLVPAPVVAPAEEAAAAAAAPEPSCEEPQPQQPEEAASQAVTAAAVEQPQTEAEPAAEPVEQAVEAGARAEQGEPGEEQAAEEAAAEPATQIDTAAVRQQEPEGEAKPEAQEVPEAAQPNGDALPEAKPEPAPAEDQAEAQEQPQAQPEQGVEEAKPEQVAGAAAAPAPAAAAVPASSSVLSADAKPFVPGSFAGAIAAAAAAAAKVNGDAVVNGNGKREAPTPAPTSSPNSKSSKASKKAKAKAAAVKAADSKE</sequence>
<evidence type="ECO:0000256" key="1">
    <source>
        <dbReference type="ARBA" id="ARBA00001936"/>
    </source>
</evidence>
<comment type="cofactor">
    <cofactor evidence="2">
        <name>Mg(2+)</name>
        <dbReference type="ChEBI" id="CHEBI:18420"/>
    </cofactor>
</comment>
<dbReference type="GO" id="GO:0003977">
    <property type="term" value="F:UDP-N-acetylglucosamine diphosphorylase activity"/>
    <property type="evidence" value="ECO:0007669"/>
    <property type="project" value="TreeGrafter"/>
</dbReference>
<feature type="compositionally biased region" description="Low complexity" evidence="8">
    <location>
        <begin position="623"/>
        <end position="691"/>
    </location>
</feature>
<dbReference type="EC" id="2.7.7.64" evidence="6"/>
<name>A0AAD3HRM6_9CHLO</name>
<feature type="compositionally biased region" description="Low complexity" evidence="8">
    <location>
        <begin position="521"/>
        <end position="534"/>
    </location>
</feature>
<gene>
    <name evidence="9" type="ORF">Agub_g12511</name>
</gene>
<evidence type="ECO:0000256" key="3">
    <source>
        <dbReference type="ARBA" id="ARBA00022679"/>
    </source>
</evidence>
<dbReference type="Gene3D" id="3.90.550.10">
    <property type="entry name" value="Spore Coat Polysaccharide Biosynthesis Protein SpsA, Chain A"/>
    <property type="match status" value="1"/>
</dbReference>
<dbReference type="Gene3D" id="2.160.10.30">
    <property type="match status" value="1"/>
</dbReference>
<keyword evidence="10" id="KW-1185">Reference proteome</keyword>
<evidence type="ECO:0000256" key="7">
    <source>
        <dbReference type="ARBA" id="ARBA00048259"/>
    </source>
</evidence>
<comment type="similarity">
    <text evidence="5">Belongs to the USP family.</text>
</comment>
<proteinExistence type="inferred from homology"/>
<dbReference type="GO" id="GO:0051748">
    <property type="term" value="F:UTP-monosaccharide-1-phosphate uridylyltransferase activity"/>
    <property type="evidence" value="ECO:0007669"/>
    <property type="project" value="UniProtKB-EC"/>
</dbReference>
<keyword evidence="4" id="KW-0548">Nucleotidyltransferase</keyword>
<comment type="caution">
    <text evidence="9">The sequence shown here is derived from an EMBL/GenBank/DDBJ whole genome shotgun (WGS) entry which is preliminary data.</text>
</comment>
<feature type="region of interest" description="Disordered" evidence="8">
    <location>
        <begin position="833"/>
        <end position="876"/>
    </location>
</feature>